<keyword evidence="1" id="KW-1133">Transmembrane helix</keyword>
<keyword evidence="1" id="KW-0812">Transmembrane</keyword>
<protein>
    <submittedName>
        <fullName evidence="2">Uncharacterized protein</fullName>
    </submittedName>
</protein>
<accession>A0A087A502</accession>
<feature type="transmembrane region" description="Helical" evidence="1">
    <location>
        <begin position="558"/>
        <end position="579"/>
    </location>
</feature>
<feature type="transmembrane region" description="Helical" evidence="1">
    <location>
        <begin position="194"/>
        <end position="215"/>
    </location>
</feature>
<sequence length="879" mass="97217">MKHALDRSAALMSAHRLIATTIVFLLIAFAVGIGRFPAINVQYSARFGDSINPSDQVSFVFDDNPGYPSSATQRAFPINGDASITVDSLNLDSRTLRIEAPGNAKLTQLDASVVANGKTLYPIATVSGVSITSGPSTGSAVERSFSVSPQALERLQRVSSFRSEIKPALLIAIAVLYLIVICRMGVLRTMDRRYFALGTVVMLLIGGFLANVWMVKKPIVYHYSYAFTQPVNIDGDSPYRYDQSFVAQQSDLRSIRLPLSFTLSIDPMDTGNPNYDKLYVDSHEYRNQYAVTVTNTTTGQQLYSGLITPDLLDEDTADAEIPLHADNVAGQTFTVSISKLDRHPATVQLQGASLSQPTNSLPAGAALGSEQSPVHSAQPFTYLNLSIGYRGYPYQMVITLIVLGLLLVVLGNILIGRYGSRTAAAVMCVFDYVALSAYAFFQFGLYTRYLQGFPDEEAHLSYIAYLKQHGGLIPDFADMQVYARTSANSLDLSQLTEFNRLGHPPLFYQIERFLGGMTIVGSTATFDVVRMEFISFLIGFLGIALTFYLGFTRIRKIPVLHLLFGLMIISPPNLLFTMSGVSNDSMTMLAVSVFVLGIVRFFERRYDVWTYLIIASGVTLSFLSKLTAAMIVGLIAVGVVAYTVCVERNVKPFVRPSFLGTLPIYLIPLGYFGYMIARFHTLQPSFQKYDFSGYVKSNFYVDAEHRLSYGVWEYVNYYIQHFLDTWQALAGTIGVPKPEAPLYSLDRVAVMAILAVPLLAFLMRRSRHRDYFIIAETGILITALYQWYSAFNGFYTNGYAGAFSSRYYLCAVSIFSLAIIWMICHTSSRTTDAESTTAIPLTRLGMAICLIAIILLAFDGFIDSFLYHADGVAGFTGQL</sequence>
<organism evidence="2 3">
    <name type="scientific">Bifidobacterium callitrichos DSM 23973</name>
    <dbReference type="NCBI Taxonomy" id="1437609"/>
    <lineage>
        <taxon>Bacteria</taxon>
        <taxon>Bacillati</taxon>
        <taxon>Actinomycetota</taxon>
        <taxon>Actinomycetes</taxon>
        <taxon>Bifidobacteriales</taxon>
        <taxon>Bifidobacteriaceae</taxon>
        <taxon>Bifidobacterium</taxon>
    </lineage>
</organism>
<feature type="transmembrane region" description="Helical" evidence="1">
    <location>
        <begin position="422"/>
        <end position="441"/>
    </location>
</feature>
<feature type="transmembrane region" description="Helical" evidence="1">
    <location>
        <begin position="805"/>
        <end position="824"/>
    </location>
</feature>
<dbReference type="EMBL" id="JGYS01000013">
    <property type="protein sequence ID" value="KFI53852.1"/>
    <property type="molecule type" value="Genomic_DNA"/>
</dbReference>
<feature type="transmembrane region" description="Helical" evidence="1">
    <location>
        <begin position="771"/>
        <end position="790"/>
    </location>
</feature>
<feature type="transmembrane region" description="Helical" evidence="1">
    <location>
        <begin position="392"/>
        <end position="415"/>
    </location>
</feature>
<proteinExistence type="predicted"/>
<name>A0A087A502_9BIFI</name>
<feature type="transmembrane region" description="Helical" evidence="1">
    <location>
        <begin position="658"/>
        <end position="677"/>
    </location>
</feature>
<feature type="transmembrane region" description="Helical" evidence="1">
    <location>
        <begin position="168"/>
        <end position="187"/>
    </location>
</feature>
<feature type="transmembrane region" description="Helical" evidence="1">
    <location>
        <begin position="844"/>
        <end position="862"/>
    </location>
</feature>
<dbReference type="Proteomes" id="UP000029072">
    <property type="component" value="Unassembled WGS sequence"/>
</dbReference>
<keyword evidence="1" id="KW-0472">Membrane</keyword>
<evidence type="ECO:0000313" key="2">
    <source>
        <dbReference type="EMBL" id="KFI53852.1"/>
    </source>
</evidence>
<gene>
    <name evidence="2" type="ORF">BCAL_1666</name>
</gene>
<dbReference type="eggNOG" id="ENOG502ZK13">
    <property type="taxonomic scope" value="Bacteria"/>
</dbReference>
<dbReference type="AlphaFoldDB" id="A0A087A502"/>
<feature type="transmembrane region" description="Helical" evidence="1">
    <location>
        <begin position="585"/>
        <end position="601"/>
    </location>
</feature>
<evidence type="ECO:0000256" key="1">
    <source>
        <dbReference type="SAM" id="Phobius"/>
    </source>
</evidence>
<evidence type="ECO:0000313" key="3">
    <source>
        <dbReference type="Proteomes" id="UP000029072"/>
    </source>
</evidence>
<reference evidence="2 3" key="1">
    <citation type="submission" date="2014-03" db="EMBL/GenBank/DDBJ databases">
        <title>Genomics of Bifidobacteria.</title>
        <authorList>
            <person name="Ventura M."/>
            <person name="Milani C."/>
            <person name="Lugli G.A."/>
        </authorList>
    </citation>
    <scope>NUCLEOTIDE SEQUENCE [LARGE SCALE GENOMIC DNA]</scope>
    <source>
        <strain evidence="2 3">DSM 23973</strain>
    </source>
</reference>
<comment type="caution">
    <text evidence="2">The sequence shown here is derived from an EMBL/GenBank/DDBJ whole genome shotgun (WGS) entry which is preliminary data.</text>
</comment>
<feature type="transmembrane region" description="Helical" evidence="1">
    <location>
        <begin position="629"/>
        <end position="646"/>
    </location>
</feature>
<feature type="transmembrane region" description="Helical" evidence="1">
    <location>
        <begin position="533"/>
        <end position="551"/>
    </location>
</feature>